<dbReference type="AlphaFoldDB" id="A0A9K3GEB3"/>
<gene>
    <name evidence="2" type="ORF">KIPB_001679</name>
</gene>
<keyword evidence="3" id="KW-1185">Reference proteome</keyword>
<name>A0A9K3GEB3_9EUKA</name>
<evidence type="ECO:0000256" key="1">
    <source>
        <dbReference type="SAM" id="MobiDB-lite"/>
    </source>
</evidence>
<evidence type="ECO:0000313" key="3">
    <source>
        <dbReference type="Proteomes" id="UP000265618"/>
    </source>
</evidence>
<organism evidence="2 3">
    <name type="scientific">Kipferlia bialata</name>
    <dbReference type="NCBI Taxonomy" id="797122"/>
    <lineage>
        <taxon>Eukaryota</taxon>
        <taxon>Metamonada</taxon>
        <taxon>Carpediemonas-like organisms</taxon>
        <taxon>Kipferlia</taxon>
    </lineage>
</organism>
<feature type="region of interest" description="Disordered" evidence="1">
    <location>
        <begin position="100"/>
        <end position="127"/>
    </location>
</feature>
<dbReference type="EMBL" id="BDIP01000248">
    <property type="protein sequence ID" value="GIQ80819.1"/>
    <property type="molecule type" value="Genomic_DNA"/>
</dbReference>
<protein>
    <submittedName>
        <fullName evidence="2">Uncharacterized protein</fullName>
    </submittedName>
</protein>
<reference evidence="2 3" key="1">
    <citation type="journal article" date="2018" name="PLoS ONE">
        <title>The draft genome of Kipferlia bialata reveals reductive genome evolution in fornicate parasites.</title>
        <authorList>
            <person name="Tanifuji G."/>
            <person name="Takabayashi S."/>
            <person name="Kume K."/>
            <person name="Takagi M."/>
            <person name="Nakayama T."/>
            <person name="Kamikawa R."/>
            <person name="Inagaki Y."/>
            <person name="Hashimoto T."/>
        </authorList>
    </citation>
    <scope>NUCLEOTIDE SEQUENCE [LARGE SCALE GENOMIC DNA]</scope>
    <source>
        <strain evidence="2">NY0173</strain>
    </source>
</reference>
<sequence length="127" mass="13304">MTLYPVCPPSPLSYGACDQPPPVSVSPAPPCMTLLRVSYALWTSALSVLASKAALAALSACSRSVFPSDTWGMPPPSCTSCATEPSGVVSAEVGYRVVTHDWSQPPPHGGRSRTQDSHSEAPLFHPP</sequence>
<accession>A0A9K3GEB3</accession>
<proteinExistence type="predicted"/>
<evidence type="ECO:0000313" key="2">
    <source>
        <dbReference type="EMBL" id="GIQ80819.1"/>
    </source>
</evidence>
<dbReference type="Proteomes" id="UP000265618">
    <property type="component" value="Unassembled WGS sequence"/>
</dbReference>
<comment type="caution">
    <text evidence="2">The sequence shown here is derived from an EMBL/GenBank/DDBJ whole genome shotgun (WGS) entry which is preliminary data.</text>
</comment>